<comment type="caution">
    <text evidence="2">The sequence shown here is derived from an EMBL/GenBank/DDBJ whole genome shotgun (WGS) entry which is preliminary data.</text>
</comment>
<protein>
    <submittedName>
        <fullName evidence="2">Uncharacterized protein</fullName>
    </submittedName>
</protein>
<proteinExistence type="predicted"/>
<name>A0ABS8SQS5_DATST</name>
<keyword evidence="3" id="KW-1185">Reference proteome</keyword>
<organism evidence="2 3">
    <name type="scientific">Datura stramonium</name>
    <name type="common">Jimsonweed</name>
    <name type="synonym">Common thornapple</name>
    <dbReference type="NCBI Taxonomy" id="4076"/>
    <lineage>
        <taxon>Eukaryota</taxon>
        <taxon>Viridiplantae</taxon>
        <taxon>Streptophyta</taxon>
        <taxon>Embryophyta</taxon>
        <taxon>Tracheophyta</taxon>
        <taxon>Spermatophyta</taxon>
        <taxon>Magnoliopsida</taxon>
        <taxon>eudicotyledons</taxon>
        <taxon>Gunneridae</taxon>
        <taxon>Pentapetalae</taxon>
        <taxon>asterids</taxon>
        <taxon>lamiids</taxon>
        <taxon>Solanales</taxon>
        <taxon>Solanaceae</taxon>
        <taxon>Solanoideae</taxon>
        <taxon>Datureae</taxon>
        <taxon>Datura</taxon>
    </lineage>
</organism>
<evidence type="ECO:0000313" key="3">
    <source>
        <dbReference type="Proteomes" id="UP000823775"/>
    </source>
</evidence>
<dbReference type="EMBL" id="JACEIK010000704">
    <property type="protein sequence ID" value="MCD7461190.1"/>
    <property type="molecule type" value="Genomic_DNA"/>
</dbReference>
<feature type="coiled-coil region" evidence="1">
    <location>
        <begin position="98"/>
        <end position="125"/>
    </location>
</feature>
<dbReference type="Proteomes" id="UP000823775">
    <property type="component" value="Unassembled WGS sequence"/>
</dbReference>
<gene>
    <name evidence="2" type="ORF">HAX54_045468</name>
</gene>
<evidence type="ECO:0000313" key="2">
    <source>
        <dbReference type="EMBL" id="MCD7461190.1"/>
    </source>
</evidence>
<reference evidence="2 3" key="1">
    <citation type="journal article" date="2021" name="BMC Genomics">
        <title>Datura genome reveals duplications of psychoactive alkaloid biosynthetic genes and high mutation rate following tissue culture.</title>
        <authorList>
            <person name="Rajewski A."/>
            <person name="Carter-House D."/>
            <person name="Stajich J."/>
            <person name="Litt A."/>
        </authorList>
    </citation>
    <scope>NUCLEOTIDE SEQUENCE [LARGE SCALE GENOMIC DNA]</scope>
    <source>
        <strain evidence="2">AR-01</strain>
    </source>
</reference>
<accession>A0ABS8SQS5</accession>
<keyword evidence="1" id="KW-0175">Coiled coil</keyword>
<evidence type="ECO:0000256" key="1">
    <source>
        <dbReference type="SAM" id="Coils"/>
    </source>
</evidence>
<sequence>MPSVGEWSHYLKGLPCVETIKLVDKMWCREEKDTMLLAMIKQMELLTSYVKGFHAKNSHDVQDYDVAIMGTKVGTMSSLSIPEVKGALRGVQDLRGKLLDLTTTVKSHEVIIQQLEERMNELAFQMVTPIVANNTSPRKDIMDDDVLQWEMEEEAIQELTIDVFMKGEELEEIHHVHKEARSCERNCVWSATSGGHGGEPPCSLWAHLIRLASPWSDWTLRQDKELMINRARYAREHDSVITRHLAAQLLPGNAVASQTSLPQNLIKLTHLCSKVDVVDGKVTILRWEFGHILLHTPTNQCPMIWRYHHQVEAPRSPPNDWWVGYHNNANIMSDEEVATTSYHEQTLPSRWVAPGHCLQCPSHEIPYNLQLEKKPVLGF</sequence>